<sequence length="547" mass="61903">MANHKNTLYYGDNLKILREYLADDSVDLIYLDPPFNSNRNYNVLFKDESGADSAAQLMAFDDTWHWDNAAADTYHELIATAAPHIVGMIGAFYGFIGTNQMMAYLVMMTARLIELHRVLKPTGSLYLHCDPTASHYLKIVLDTIFGSQNFRNEIIWKRQSAHNDARKKYAVITDSIFYYVKSDKAPFDVVRKPLEDNYVESAYRHIDEDGRRYRLSDLRSPNPRPNLIYEYKGYKPHPNGWAVSREKMEQLDSENRLHLPKKQDGRIQLKRYLDENAGQAVPNLWDDILPLHGSATELLGYPTQKPVALLERIIAASSNEGDVVLDPFCGCGTAIHAAQKLKRRWLGIDITHLAIALQKYRLKDAFGLIEKDDYNVIGEPEDLQAAQQLALDDRYQFQWWALSLIQAQPLGGDTGKKHGKKGADKGIDGIISFVDDPKNKPKKLIVQVKSGKVKSGDLRDLVGAIDREHAAMGVFITLEEPTKEMLKEALSAGLYHSPNWNRDYPRLQILTIEALLAGAAVNMPPTAKTYKKAQKETIQDGEQQSFL</sequence>
<dbReference type="AlphaFoldDB" id="A0A0S6W5S7"/>
<dbReference type="Pfam" id="PF22722">
    <property type="entry name" value="NA-iREase1"/>
    <property type="match status" value="1"/>
</dbReference>
<dbReference type="GO" id="GO:0032259">
    <property type="term" value="P:methylation"/>
    <property type="evidence" value="ECO:0007669"/>
    <property type="project" value="UniProtKB-KW"/>
</dbReference>
<dbReference type="InterPro" id="IPR054557">
    <property type="entry name" value="NA-iREase1_dom"/>
</dbReference>
<dbReference type="SUPFAM" id="SSF53335">
    <property type="entry name" value="S-adenosyl-L-methionine-dependent methyltransferases"/>
    <property type="match status" value="1"/>
</dbReference>
<dbReference type="InterPro" id="IPR001091">
    <property type="entry name" value="RM_Methyltransferase"/>
</dbReference>
<feature type="domain" description="DNA methylase N-4/N-6" evidence="4">
    <location>
        <begin position="26"/>
        <end position="352"/>
    </location>
</feature>
<dbReference type="InterPro" id="IPR002941">
    <property type="entry name" value="DNA_methylase_N4/N6"/>
</dbReference>
<dbReference type="STRING" id="1499966.U14_04615"/>
<dbReference type="PROSITE" id="PS00092">
    <property type="entry name" value="N6_MTASE"/>
    <property type="match status" value="1"/>
</dbReference>
<dbReference type="EMBL" id="DF820459">
    <property type="protein sequence ID" value="GAK53350.1"/>
    <property type="molecule type" value="Genomic_DNA"/>
</dbReference>
<dbReference type="InterPro" id="IPR002052">
    <property type="entry name" value="DNA_methylase_N6_adenine_CS"/>
</dbReference>
<dbReference type="InterPro" id="IPR011856">
    <property type="entry name" value="tRNA_endonuc-like_dom_sf"/>
</dbReference>
<evidence type="ECO:0000256" key="1">
    <source>
        <dbReference type="ARBA" id="ARBA00006594"/>
    </source>
</evidence>
<evidence type="ECO:0000256" key="3">
    <source>
        <dbReference type="ARBA" id="ARBA00022679"/>
    </source>
</evidence>
<reference evidence="6 7" key="1">
    <citation type="journal article" date="2015" name="PeerJ">
        <title>First genomic representation of candidate bacterial phylum KSB3 points to enhanced environmental sensing as a trigger of wastewater bulking.</title>
        <authorList>
            <person name="Sekiguchi Y."/>
            <person name="Ohashi A."/>
            <person name="Parks D.H."/>
            <person name="Yamauchi T."/>
            <person name="Tyson G.W."/>
            <person name="Hugenholtz P."/>
        </authorList>
    </citation>
    <scope>NUCLEOTIDE SEQUENCE [LARGE SCALE GENOMIC DNA]</scope>
</reference>
<dbReference type="HOGENOM" id="CLU_024927_10_3_0"/>
<name>A0A0S6W5S7_9BACT</name>
<dbReference type="GO" id="GO:0003677">
    <property type="term" value="F:DNA binding"/>
    <property type="evidence" value="ECO:0007669"/>
    <property type="project" value="InterPro"/>
</dbReference>
<evidence type="ECO:0000313" key="6">
    <source>
        <dbReference type="EMBL" id="GAK53350.1"/>
    </source>
</evidence>
<comment type="similarity">
    <text evidence="1">Belongs to the N(4)/N(6)-methyltransferase family.</text>
</comment>
<organism evidence="6 7">
    <name type="scientific">Candidatus Moduliflexus flocculans</name>
    <dbReference type="NCBI Taxonomy" id="1499966"/>
    <lineage>
        <taxon>Bacteria</taxon>
        <taxon>Candidatus Moduliflexota</taxon>
        <taxon>Candidatus Moduliflexia</taxon>
        <taxon>Candidatus Moduliflexales</taxon>
        <taxon>Candidatus Moduliflexaceae</taxon>
    </lineage>
</organism>
<keyword evidence="7" id="KW-1185">Reference proteome</keyword>
<feature type="domain" description="NACHT-associated inactive Restriction Endonuclease 1 sensor" evidence="5">
    <location>
        <begin position="418"/>
        <end position="513"/>
    </location>
</feature>
<dbReference type="InterPro" id="IPR029063">
    <property type="entry name" value="SAM-dependent_MTases_sf"/>
</dbReference>
<gene>
    <name evidence="6" type="ORF">U14_04615</name>
</gene>
<dbReference type="PRINTS" id="PR00508">
    <property type="entry name" value="S21N4MTFRASE"/>
</dbReference>
<dbReference type="GO" id="GO:0008170">
    <property type="term" value="F:N-methyltransferase activity"/>
    <property type="evidence" value="ECO:0007669"/>
    <property type="project" value="InterPro"/>
</dbReference>
<keyword evidence="2 6" id="KW-0489">Methyltransferase</keyword>
<dbReference type="Gene3D" id="3.40.50.150">
    <property type="entry name" value="Vaccinia Virus protein VP39"/>
    <property type="match status" value="1"/>
</dbReference>
<evidence type="ECO:0000256" key="2">
    <source>
        <dbReference type="ARBA" id="ARBA00022603"/>
    </source>
</evidence>
<evidence type="ECO:0000313" key="7">
    <source>
        <dbReference type="Proteomes" id="UP000030700"/>
    </source>
</evidence>
<evidence type="ECO:0000259" key="4">
    <source>
        <dbReference type="Pfam" id="PF01555"/>
    </source>
</evidence>
<protein>
    <submittedName>
        <fullName evidence="6">DNA methylase N-4/N-6 domain protein</fullName>
    </submittedName>
</protein>
<dbReference type="Proteomes" id="UP000030700">
    <property type="component" value="Unassembled WGS sequence"/>
</dbReference>
<keyword evidence="3" id="KW-0808">Transferase</keyword>
<proteinExistence type="inferred from homology"/>
<dbReference type="Gene3D" id="3.40.1350.10">
    <property type="match status" value="1"/>
</dbReference>
<dbReference type="Pfam" id="PF01555">
    <property type="entry name" value="N6_N4_Mtase"/>
    <property type="match status" value="1"/>
</dbReference>
<accession>A0A0S6W5S7</accession>
<evidence type="ECO:0000259" key="5">
    <source>
        <dbReference type="Pfam" id="PF22722"/>
    </source>
</evidence>